<dbReference type="NCBIfam" id="TIGR03897">
    <property type="entry name" value="lanti_2_LanM"/>
    <property type="match status" value="1"/>
</dbReference>
<dbReference type="AlphaFoldDB" id="A0A8J7HTJ9"/>
<dbReference type="InterPro" id="IPR017146">
    <property type="entry name" value="Lanti_2_LanM"/>
</dbReference>
<dbReference type="GO" id="GO:0005975">
    <property type="term" value="P:carbohydrate metabolic process"/>
    <property type="evidence" value="ECO:0007669"/>
    <property type="project" value="InterPro"/>
</dbReference>
<organism evidence="3 4">
    <name type="scientific">Amazonocrinis nigriterrae CENA67</name>
    <dbReference type="NCBI Taxonomy" id="2794033"/>
    <lineage>
        <taxon>Bacteria</taxon>
        <taxon>Bacillati</taxon>
        <taxon>Cyanobacteriota</taxon>
        <taxon>Cyanophyceae</taxon>
        <taxon>Nostocales</taxon>
        <taxon>Nostocaceae</taxon>
        <taxon>Amazonocrinis</taxon>
        <taxon>Amazonocrinis nigriterrae</taxon>
    </lineage>
</organism>
<dbReference type="Gene3D" id="1.50.10.10">
    <property type="match status" value="1"/>
</dbReference>
<evidence type="ECO:0000313" key="4">
    <source>
        <dbReference type="Proteomes" id="UP000632766"/>
    </source>
</evidence>
<dbReference type="InterPro" id="IPR007822">
    <property type="entry name" value="LANC-like"/>
</dbReference>
<dbReference type="PRINTS" id="PR01950">
    <property type="entry name" value="LANCSUPER"/>
</dbReference>
<evidence type="ECO:0000256" key="1">
    <source>
        <dbReference type="PIRSR" id="PIRSR607822-1"/>
    </source>
</evidence>
<reference evidence="3 4" key="1">
    <citation type="journal article" date="2021" name="Int. J. Syst. Evol. Microbiol.">
        <title>Amazonocrinis nigriterrae gen. nov., sp. nov., Atlanticothrix silvestris gen. nov., sp. nov. and Dendronalium phyllosphericum gen. nov., sp. nov., nostocacean cyanobacteria from Brazilian environments.</title>
        <authorList>
            <person name="Alvarenga D.O."/>
            <person name="Andreote A.P.D."/>
            <person name="Branco L.H.Z."/>
            <person name="Delbaje E."/>
            <person name="Cruz R.B."/>
            <person name="Varani A.M."/>
            <person name="Fiore M.F."/>
        </authorList>
    </citation>
    <scope>NUCLEOTIDE SEQUENCE [LARGE SCALE GENOMIC DNA]</scope>
    <source>
        <strain evidence="3 4">CENA67</strain>
    </source>
</reference>
<accession>A0A8J7HTJ9</accession>
<dbReference type="RefSeq" id="WP_198124203.1">
    <property type="nucleotide sequence ID" value="NZ_JAECZC010000010.1"/>
</dbReference>
<keyword evidence="1" id="KW-0862">Zinc</keyword>
<keyword evidence="1" id="KW-0479">Metal-binding</keyword>
<dbReference type="CDD" id="cd04792">
    <property type="entry name" value="LanM-like"/>
    <property type="match status" value="1"/>
</dbReference>
<dbReference type="Proteomes" id="UP000632766">
    <property type="component" value="Unassembled WGS sequence"/>
</dbReference>
<dbReference type="PIRSF" id="PIRSF037228">
    <property type="entry name" value="Lant_mod_RumM"/>
    <property type="match status" value="1"/>
</dbReference>
<name>A0A8J7HTJ9_9NOST</name>
<dbReference type="Pfam" id="PF05147">
    <property type="entry name" value="LANC_like"/>
    <property type="match status" value="1"/>
</dbReference>
<proteinExistence type="predicted"/>
<sequence length="1088" mass="122975">MKFSHQDLLKIIARSSTITERLSDDFFVSEEQNNSSVVNSRLEKWCQVAAEGNWEKFQQRLAWDGLDVNTVRRVLGTIGIKDQQEIPGWAETLNQCLQATALIKLDFSKEKTLETNRCLDSQKPLPFEEILLPFIYVAREKLSIQTGANYGLLSNAAHACLERGLLEWLALVCVHSMELEFSIFRATKQSTLVRLLSKSTTQISKHYYQDFINNLLTGGLLKIFMEYPVLARLMATATDLWIDNNREFISRLASDWSEIQTYFQPDTELQQVIAVQPNLSDRHSHGNSVMAITFDSGLKLIYKPKNLALEQAYFEILEWINQQNILLPFKLIKVMNRSIYGWVEFVETVPCQNQKSAKRYYQRVGMLLCLTYILDATDLHYENIIACDEHPVLIDLETLMHPWVKSAQDLQFANSALHVANQQMWHSVLRSGLLPQWEQGLEGQVRSVGGLRDFNQQEEFSSVLALHHINSDAMILSYENQNTHNLINSNTQNEIYLLLNDYSAEIIKGFSQMYNFLLIHKLEITQPNSLLQKLNHQIIRFVFRPTSIYALVLKTTLQPRCLRDGAEQSIQLDILSRAMLLSKNKPLFWPLLKVEQQALAQMDIPLFAACSDSNALKITPNQIIDNLFIEPSFSWVIDRVNQLNNEDLERQIGFIKGALYAYSAHEIDHFLHGEKLDIPLDSTNILTHDQILQQAIAIATDLQKQAIRSADGSTTWIAPQYIPELRRFQLQPLDYSLFDGIFGTALFLAALEKIIPGTGFRELARGALQSFHKDLQSSFFDQFAKQFTISGAVGCCSLIYVLVRISQFLAEPEFLEDAKKIASLITSDMIAADQKFDIISGAAGAILGLLALYNITTDQEILYQALDCGHHLLKNRVTSDSGCRTWATIEGELLTGVSHGAAGIAYALLSLYQVTDETAFREAAQEAIAYERSVFIDELGNWPDLRSSPIKADLTPKCDWSHGAAGIGLVRVAGLSILDTNEIRRDIEVAIKTTQKYQLDGVDNLCNGNFGRIEFLFTAGRKLNLPELIQTAMEQATQVVTRAKHRGGFAYGSALTFHPGFFQGTAGIGYQLLRLAYPDQFPSVLLWE</sequence>
<evidence type="ECO:0000313" key="3">
    <source>
        <dbReference type="EMBL" id="MBH8562239.1"/>
    </source>
</evidence>
<dbReference type="InterPro" id="IPR025410">
    <property type="entry name" value="Lant_dehyd"/>
</dbReference>
<feature type="binding site" evidence="1">
    <location>
        <position position="1006"/>
    </location>
    <ligand>
        <name>Zn(2+)</name>
        <dbReference type="ChEBI" id="CHEBI:29105"/>
    </ligand>
</feature>
<gene>
    <name evidence="3" type="ORF">I8748_08630</name>
</gene>
<dbReference type="Pfam" id="PF13575">
    <property type="entry name" value="DUF4135"/>
    <property type="match status" value="1"/>
</dbReference>
<dbReference type="EMBL" id="JAECZC010000010">
    <property type="protein sequence ID" value="MBH8562239.1"/>
    <property type="molecule type" value="Genomic_DNA"/>
</dbReference>
<feature type="domain" description="Lantibiotic biosynthesis protein dehydration" evidence="2">
    <location>
        <begin position="227"/>
        <end position="608"/>
    </location>
</feature>
<protein>
    <submittedName>
        <fullName evidence="3">Type 2 lantipeptide synthetase LanM family protein</fullName>
    </submittedName>
</protein>
<dbReference type="GO" id="GO:0046872">
    <property type="term" value="F:metal ion binding"/>
    <property type="evidence" value="ECO:0007669"/>
    <property type="project" value="UniProtKB-KW"/>
</dbReference>
<comment type="caution">
    <text evidence="3">The sequence shown here is derived from an EMBL/GenBank/DDBJ whole genome shotgun (WGS) entry which is preliminary data.</text>
</comment>
<keyword evidence="4" id="KW-1185">Reference proteome</keyword>
<dbReference type="GO" id="GO:0031179">
    <property type="term" value="P:peptide modification"/>
    <property type="evidence" value="ECO:0007669"/>
    <property type="project" value="InterPro"/>
</dbReference>
<evidence type="ECO:0000259" key="2">
    <source>
        <dbReference type="Pfam" id="PF13575"/>
    </source>
</evidence>
<dbReference type="SMART" id="SM01260">
    <property type="entry name" value="LANC_like"/>
    <property type="match status" value="1"/>
</dbReference>
<dbReference type="SUPFAM" id="SSF158745">
    <property type="entry name" value="LanC-like"/>
    <property type="match status" value="1"/>
</dbReference>
<dbReference type="InterPro" id="IPR012341">
    <property type="entry name" value="6hp_glycosidase-like_sf"/>
</dbReference>